<dbReference type="GO" id="GO:0016020">
    <property type="term" value="C:membrane"/>
    <property type="evidence" value="ECO:0007669"/>
    <property type="project" value="InterPro"/>
</dbReference>
<dbReference type="GO" id="GO:0120010">
    <property type="term" value="P:intermembrane phospholipid transfer"/>
    <property type="evidence" value="ECO:0007669"/>
    <property type="project" value="TreeGrafter"/>
</dbReference>
<evidence type="ECO:0000256" key="3">
    <source>
        <dbReference type="SAM" id="MobiDB-lite"/>
    </source>
</evidence>
<evidence type="ECO:0000256" key="4">
    <source>
        <dbReference type="SAM" id="SignalP"/>
    </source>
</evidence>
<organism evidence="5 6">
    <name type="scientific">Acinetobacter variabilis</name>
    <dbReference type="NCBI Taxonomy" id="70346"/>
    <lineage>
        <taxon>Bacteria</taxon>
        <taxon>Pseudomonadati</taxon>
        <taxon>Pseudomonadota</taxon>
        <taxon>Gammaproteobacteria</taxon>
        <taxon>Moraxellales</taxon>
        <taxon>Moraxellaceae</taxon>
        <taxon>Acinetobacter</taxon>
    </lineage>
</organism>
<dbReference type="GeneID" id="89665090"/>
<dbReference type="AlphaFoldDB" id="A0A7T7WI55"/>
<dbReference type="PANTHER" id="PTHR30035">
    <property type="entry name" value="LIPOPROTEIN VACJ-RELATED"/>
    <property type="match status" value="1"/>
</dbReference>
<dbReference type="PRINTS" id="PR01805">
    <property type="entry name" value="VACJLIPOPROT"/>
</dbReference>
<evidence type="ECO:0000256" key="2">
    <source>
        <dbReference type="ARBA" id="ARBA00022729"/>
    </source>
</evidence>
<protein>
    <submittedName>
        <fullName evidence="5">VacJ family lipoprotein</fullName>
    </submittedName>
</protein>
<evidence type="ECO:0000313" key="5">
    <source>
        <dbReference type="EMBL" id="QQN87601.1"/>
    </source>
</evidence>
<keyword evidence="5" id="KW-0449">Lipoprotein</keyword>
<reference evidence="5 6" key="1">
    <citation type="submission" date="2020-08" db="EMBL/GenBank/DDBJ databases">
        <title>Emergence of ISAba1-mediated novel tet(X) in Acinetobacter variabilis from a chicken farm.</title>
        <authorList>
            <person name="Peng K."/>
            <person name="Li R."/>
        </authorList>
    </citation>
    <scope>NUCLEOTIDE SEQUENCE [LARGE SCALE GENOMIC DNA]</scope>
    <source>
        <strain evidence="5 6">XM9F202-2</strain>
    </source>
</reference>
<dbReference type="EMBL" id="CP060811">
    <property type="protein sequence ID" value="QQN87601.1"/>
    <property type="molecule type" value="Genomic_DNA"/>
</dbReference>
<dbReference type="InterPro" id="IPR007428">
    <property type="entry name" value="MlaA"/>
</dbReference>
<feature type="signal peptide" evidence="4">
    <location>
        <begin position="1"/>
        <end position="22"/>
    </location>
</feature>
<proteinExistence type="inferred from homology"/>
<sequence>MHRSIYLSLCLFSLASSPLIFAEDTTQAEQTEIETESSATTATVPLREKISSKVSHLQTQLKVDASAAQAEEVKDPFQGWNRKVYQFNDAIDQAVVRPIAVQYQEKVPQDVRGSYTQFRSNLGEPWNAVNQLIQGRPARAAKSLGRFTINTLTTLGLADPARRLGLDHEDEKFGITLGYYGVPSGPYVMLPFLGPSSVRDTFGMAVDSQTRPQKYILEDDEGLYWGDQFWRAIDNRAELLDIEGVLTGDRYAQIRDIYLQRTNYMIAQKKGLEQESLFLEDDFDDENLEDESFDENETESSSDDL</sequence>
<dbReference type="RefSeq" id="WP_180011765.1">
    <property type="nucleotide sequence ID" value="NZ_CP060811.1"/>
</dbReference>
<evidence type="ECO:0000256" key="1">
    <source>
        <dbReference type="ARBA" id="ARBA00010634"/>
    </source>
</evidence>
<name>A0A7T7WI55_9GAMM</name>
<gene>
    <name evidence="5" type="ORF">IAQ69_12220</name>
</gene>
<dbReference type="Pfam" id="PF04333">
    <property type="entry name" value="MlaA"/>
    <property type="match status" value="1"/>
</dbReference>
<feature type="region of interest" description="Disordered" evidence="3">
    <location>
        <begin position="281"/>
        <end position="305"/>
    </location>
</feature>
<evidence type="ECO:0000313" key="6">
    <source>
        <dbReference type="Proteomes" id="UP000596079"/>
    </source>
</evidence>
<dbReference type="PANTHER" id="PTHR30035:SF3">
    <property type="entry name" value="INTERMEMBRANE PHOSPHOLIPID TRANSPORT SYSTEM LIPOPROTEIN MLAA"/>
    <property type="match status" value="1"/>
</dbReference>
<accession>A0A7T7WI55</accession>
<comment type="similarity">
    <text evidence="1">Belongs to the MlaA family.</text>
</comment>
<feature type="chain" id="PRO_5032831444" evidence="4">
    <location>
        <begin position="23"/>
        <end position="305"/>
    </location>
</feature>
<keyword evidence="2 4" id="KW-0732">Signal</keyword>
<dbReference type="Proteomes" id="UP000596079">
    <property type="component" value="Chromosome"/>
</dbReference>